<sequence length="469" mass="50678">MLVRPTAARPTAPFSLLIAATLAIAAGSLTACGGGSGSDPDTVRISFKQSTDNSVKVMDTFLADVRKQFEKANPGKKVELVPIKAPDSEYYTKVQQMIRSPKTAPDLVYEDTFLINSDITSGYLKPLDAYLAKWPDWNQFIDTAKTAAKAEDGKTYGVPDGTDTRGLWYDKGIFKKAGLPAEWQPKTWEEVLSAARTIKEKVSDVTPLNVYTGKPAGEAATMQGFEMLLYGTGDARATTASDPLYDSSSKKWIAGSQAFKDALTFVETVYAEKLGPDVSDALDPNIATRVRGEWLPQGKLGINLDGSWLPQDWLPGSGHEWPEWSTKLGLAAMPTQNGQAPGRVSMSGGWTWAIPSKAGNPDLAFEFIKTMQTKANAQKWYIANSGIAVRQDVAADPAYVDAQPGIKFFTDLVASTHYRPAYPAYPKVSTAVQEAMEGVTTGDSSVEEAASAYDEALKSATNDQVAEKP</sequence>
<accession>A0A6B3BSP4</accession>
<evidence type="ECO:0000256" key="1">
    <source>
        <dbReference type="SAM" id="SignalP"/>
    </source>
</evidence>
<dbReference type="InterPro" id="IPR050490">
    <property type="entry name" value="Bact_solute-bd_prot1"/>
</dbReference>
<gene>
    <name evidence="2" type="ORF">G3I71_16440</name>
</gene>
<protein>
    <submittedName>
        <fullName evidence="2">Extracellular solute-binding protein</fullName>
    </submittedName>
</protein>
<dbReference type="Gene3D" id="3.40.190.10">
    <property type="entry name" value="Periplasmic binding protein-like II"/>
    <property type="match status" value="2"/>
</dbReference>
<proteinExistence type="predicted"/>
<comment type="caution">
    <text evidence="2">The sequence shown here is derived from an EMBL/GenBank/DDBJ whole genome shotgun (WGS) entry which is preliminary data.</text>
</comment>
<reference evidence="2" key="1">
    <citation type="submission" date="2020-01" db="EMBL/GenBank/DDBJ databases">
        <title>Insect and environment-associated Actinomycetes.</title>
        <authorList>
            <person name="Currrie C."/>
            <person name="Chevrette M."/>
            <person name="Carlson C."/>
            <person name="Stubbendieck R."/>
            <person name="Wendt-Pienkowski E."/>
        </authorList>
    </citation>
    <scope>NUCLEOTIDE SEQUENCE</scope>
    <source>
        <strain evidence="2">SID12501</strain>
    </source>
</reference>
<name>A0A6B3BSP4_9ACTN</name>
<feature type="signal peptide" evidence="1">
    <location>
        <begin position="1"/>
        <end position="25"/>
    </location>
</feature>
<keyword evidence="1" id="KW-0732">Signal</keyword>
<dbReference type="PROSITE" id="PS51257">
    <property type="entry name" value="PROKAR_LIPOPROTEIN"/>
    <property type="match status" value="1"/>
</dbReference>
<evidence type="ECO:0000313" key="2">
    <source>
        <dbReference type="EMBL" id="NEC87376.1"/>
    </source>
</evidence>
<dbReference type="Pfam" id="PF01547">
    <property type="entry name" value="SBP_bac_1"/>
    <property type="match status" value="1"/>
</dbReference>
<feature type="chain" id="PRO_5025570546" evidence="1">
    <location>
        <begin position="26"/>
        <end position="469"/>
    </location>
</feature>
<dbReference type="PANTHER" id="PTHR43649">
    <property type="entry name" value="ARABINOSE-BINDING PROTEIN-RELATED"/>
    <property type="match status" value="1"/>
</dbReference>
<dbReference type="PANTHER" id="PTHR43649:SF14">
    <property type="entry name" value="BLR3389 PROTEIN"/>
    <property type="match status" value="1"/>
</dbReference>
<dbReference type="RefSeq" id="WP_164315433.1">
    <property type="nucleotide sequence ID" value="NZ_JAAGLU010000012.1"/>
</dbReference>
<organism evidence="2">
    <name type="scientific">Streptomyces sp. SID12501</name>
    <dbReference type="NCBI Taxonomy" id="2706042"/>
    <lineage>
        <taxon>Bacteria</taxon>
        <taxon>Bacillati</taxon>
        <taxon>Actinomycetota</taxon>
        <taxon>Actinomycetes</taxon>
        <taxon>Kitasatosporales</taxon>
        <taxon>Streptomycetaceae</taxon>
        <taxon>Streptomyces</taxon>
    </lineage>
</organism>
<dbReference type="AlphaFoldDB" id="A0A6B3BSP4"/>
<dbReference type="InterPro" id="IPR006059">
    <property type="entry name" value="SBP"/>
</dbReference>
<dbReference type="EMBL" id="JAAGLU010000012">
    <property type="protein sequence ID" value="NEC87376.1"/>
    <property type="molecule type" value="Genomic_DNA"/>
</dbReference>
<dbReference type="SUPFAM" id="SSF53850">
    <property type="entry name" value="Periplasmic binding protein-like II"/>
    <property type="match status" value="1"/>
</dbReference>